<proteinExistence type="predicted"/>
<organism evidence="1">
    <name type="scientific">marine sediment metagenome</name>
    <dbReference type="NCBI Taxonomy" id="412755"/>
    <lineage>
        <taxon>unclassified sequences</taxon>
        <taxon>metagenomes</taxon>
        <taxon>ecological metagenomes</taxon>
    </lineage>
</organism>
<dbReference type="EMBL" id="BARU01017349">
    <property type="protein sequence ID" value="GAH59307.1"/>
    <property type="molecule type" value="Genomic_DNA"/>
</dbReference>
<accession>X1GQ23</accession>
<gene>
    <name evidence="1" type="ORF">S03H2_28792</name>
</gene>
<dbReference type="AlphaFoldDB" id="X1GQ23"/>
<evidence type="ECO:0000313" key="1">
    <source>
        <dbReference type="EMBL" id="GAH59307.1"/>
    </source>
</evidence>
<reference evidence="1" key="1">
    <citation type="journal article" date="2014" name="Front. Microbiol.">
        <title>High frequency of phylogenetically diverse reductive dehalogenase-homologous genes in deep subseafloor sedimentary metagenomes.</title>
        <authorList>
            <person name="Kawai M."/>
            <person name="Futagami T."/>
            <person name="Toyoda A."/>
            <person name="Takaki Y."/>
            <person name="Nishi S."/>
            <person name="Hori S."/>
            <person name="Arai W."/>
            <person name="Tsubouchi T."/>
            <person name="Morono Y."/>
            <person name="Uchiyama I."/>
            <person name="Ito T."/>
            <person name="Fujiyama A."/>
            <person name="Inagaki F."/>
            <person name="Takami H."/>
        </authorList>
    </citation>
    <scope>NUCLEOTIDE SEQUENCE</scope>
    <source>
        <strain evidence="1">Expedition CK06-06</strain>
    </source>
</reference>
<name>X1GQ23_9ZZZZ</name>
<sequence length="63" mass="7724">MRIDWALNPKCPRCDGEDHFWERHGLSGSKVYHNYMRLRCKNCGKNFEMRLYDKTTRDDRRSE</sequence>
<comment type="caution">
    <text evidence="1">The sequence shown here is derived from an EMBL/GenBank/DDBJ whole genome shotgun (WGS) entry which is preliminary data.</text>
</comment>
<protein>
    <submittedName>
        <fullName evidence="1">Uncharacterized protein</fullName>
    </submittedName>
</protein>